<dbReference type="AlphaFoldDB" id="A0A3D4V5X6"/>
<sequence length="139" mass="13915">MAAGQTGLDGRRWRTVYGIILGVTAGAGITGCGNTTFDPGYEFRVEGTVTAATSSAAAYAVVTGELYEGACNTGVLKQRSQARAGADGRFSVGFGIQFNGCVRLSAVGTNVSGVAERAGVQAGGSGAKVVQMDVALGTL</sequence>
<evidence type="ECO:0000313" key="1">
    <source>
        <dbReference type="EMBL" id="HCT55717.1"/>
    </source>
</evidence>
<comment type="caution">
    <text evidence="1">The sequence shown here is derived from an EMBL/GenBank/DDBJ whole genome shotgun (WGS) entry which is preliminary data.</text>
</comment>
<dbReference type="EMBL" id="DPIY01000001">
    <property type="protein sequence ID" value="HCT55717.1"/>
    <property type="molecule type" value="Genomic_DNA"/>
</dbReference>
<gene>
    <name evidence="1" type="ORF">DGD08_00745</name>
</gene>
<protein>
    <submittedName>
        <fullName evidence="1">Uncharacterized protein</fullName>
    </submittedName>
</protein>
<evidence type="ECO:0000313" key="2">
    <source>
        <dbReference type="Proteomes" id="UP000264071"/>
    </source>
</evidence>
<reference evidence="1 2" key="1">
    <citation type="journal article" date="2018" name="Nat. Biotechnol.">
        <title>A standardized bacterial taxonomy based on genome phylogeny substantially revises the tree of life.</title>
        <authorList>
            <person name="Parks D.H."/>
            <person name="Chuvochina M."/>
            <person name="Waite D.W."/>
            <person name="Rinke C."/>
            <person name="Skarshewski A."/>
            <person name="Chaumeil P.A."/>
            <person name="Hugenholtz P."/>
        </authorList>
    </citation>
    <scope>NUCLEOTIDE SEQUENCE [LARGE SCALE GENOMIC DNA]</scope>
    <source>
        <strain evidence="1">UBA8844</strain>
    </source>
</reference>
<dbReference type="Proteomes" id="UP000264071">
    <property type="component" value="Unassembled WGS sequence"/>
</dbReference>
<organism evidence="1 2">
    <name type="scientific">Gemmatimonas aurantiaca</name>
    <dbReference type="NCBI Taxonomy" id="173480"/>
    <lineage>
        <taxon>Bacteria</taxon>
        <taxon>Pseudomonadati</taxon>
        <taxon>Gemmatimonadota</taxon>
        <taxon>Gemmatimonadia</taxon>
        <taxon>Gemmatimonadales</taxon>
        <taxon>Gemmatimonadaceae</taxon>
        <taxon>Gemmatimonas</taxon>
    </lineage>
</organism>
<name>A0A3D4V5X6_9BACT</name>
<accession>A0A3D4V5X6</accession>
<proteinExistence type="predicted"/>